<evidence type="ECO:0000256" key="13">
    <source>
        <dbReference type="ARBA" id="ARBA00023136"/>
    </source>
</evidence>
<evidence type="ECO:0000256" key="12">
    <source>
        <dbReference type="ARBA" id="ARBA00023098"/>
    </source>
</evidence>
<dbReference type="InterPro" id="IPR004570">
    <property type="entry name" value="Phosphatidylglycerol_P_synth"/>
</dbReference>
<evidence type="ECO:0000256" key="14">
    <source>
        <dbReference type="ARBA" id="ARBA00023209"/>
    </source>
</evidence>
<keyword evidence="7" id="KW-1003">Cell membrane</keyword>
<evidence type="ECO:0000256" key="3">
    <source>
        <dbReference type="ARBA" id="ARBA00005042"/>
    </source>
</evidence>
<dbReference type="STRING" id="52560.SAMN04488082_11489"/>
<dbReference type="InterPro" id="IPR048254">
    <property type="entry name" value="CDP_ALCOHOL_P_TRANSF_CS"/>
</dbReference>
<feature type="transmembrane region" description="Helical" evidence="19">
    <location>
        <begin position="12"/>
        <end position="30"/>
    </location>
</feature>
<keyword evidence="12" id="KW-0443">Lipid metabolism</keyword>
<dbReference type="EMBL" id="FORX01000014">
    <property type="protein sequence ID" value="SFK11604.1"/>
    <property type="molecule type" value="Genomic_DNA"/>
</dbReference>
<dbReference type="PROSITE" id="PS00379">
    <property type="entry name" value="CDP_ALCOHOL_P_TRANSF"/>
    <property type="match status" value="1"/>
</dbReference>
<evidence type="ECO:0000256" key="1">
    <source>
        <dbReference type="ARBA" id="ARBA00003973"/>
    </source>
</evidence>
<dbReference type="InterPro" id="IPR050324">
    <property type="entry name" value="CDP-alcohol_PTase-I"/>
</dbReference>
<evidence type="ECO:0000256" key="19">
    <source>
        <dbReference type="SAM" id="Phobius"/>
    </source>
</evidence>
<keyword evidence="10 19" id="KW-0812">Transmembrane</keyword>
<evidence type="ECO:0000256" key="7">
    <source>
        <dbReference type="ARBA" id="ARBA00022475"/>
    </source>
</evidence>
<dbReference type="GO" id="GO:0005886">
    <property type="term" value="C:plasma membrane"/>
    <property type="evidence" value="ECO:0007669"/>
    <property type="project" value="UniProtKB-SubCell"/>
</dbReference>
<comment type="similarity">
    <text evidence="4 18">Belongs to the CDP-alcohol phosphatidyltransferase class-I family.</text>
</comment>
<dbReference type="GO" id="GO:0008444">
    <property type="term" value="F:CDP-diacylglycerol-glycerol-3-phosphate 3-phosphatidyltransferase activity"/>
    <property type="evidence" value="ECO:0007669"/>
    <property type="project" value="UniProtKB-UniRule"/>
</dbReference>
<keyword evidence="15" id="KW-1208">Phospholipid metabolism</keyword>
<gene>
    <name evidence="20" type="ORF">SAMN04488082_11489</name>
</gene>
<evidence type="ECO:0000256" key="16">
    <source>
        <dbReference type="ARBA" id="ARBA00048586"/>
    </source>
</evidence>
<feature type="transmembrane region" description="Helical" evidence="19">
    <location>
        <begin position="76"/>
        <end position="101"/>
    </location>
</feature>
<dbReference type="NCBIfam" id="TIGR00560">
    <property type="entry name" value="pgsA"/>
    <property type="match status" value="1"/>
</dbReference>
<evidence type="ECO:0000256" key="15">
    <source>
        <dbReference type="ARBA" id="ARBA00023264"/>
    </source>
</evidence>
<evidence type="ECO:0000256" key="18">
    <source>
        <dbReference type="RuleBase" id="RU003750"/>
    </source>
</evidence>
<dbReference type="FunFam" id="1.20.120.1760:FF:000004">
    <property type="entry name" value="CDP-diacylglycerol--glycerol-3-phosphate 3-phosphatidyltransferase"/>
    <property type="match status" value="1"/>
</dbReference>
<dbReference type="InterPro" id="IPR043130">
    <property type="entry name" value="CDP-OH_PTrfase_TM_dom"/>
</dbReference>
<evidence type="ECO:0000256" key="5">
    <source>
        <dbReference type="ARBA" id="ARBA00013170"/>
    </source>
</evidence>
<accession>A0A1I3WVL7</accession>
<reference evidence="21" key="1">
    <citation type="submission" date="2016-10" db="EMBL/GenBank/DDBJ databases">
        <authorList>
            <person name="Varghese N."/>
            <person name="Submissions S."/>
        </authorList>
    </citation>
    <scope>NUCLEOTIDE SEQUENCE [LARGE SCALE GENOMIC DNA]</scope>
    <source>
        <strain evidence="21">DSM 5918</strain>
    </source>
</reference>
<sequence length="183" mass="20595">MNKKMMNVPNALTVFRILAVPFIIALLYFPNPTTCLLATVFFLIAILTDLADGFWARKYNQVTNFGKFLDPLADKILIASVLIMLVELNWIPAWIAIVVIVRELLVTGLRAIAADKGQVIAADKYGKMKTIMQSVALVPLIYHYPFFGIDTAQLGFLLLLVAVVLTLYSGWNYLFGFYRIWGD</sequence>
<keyword evidence="14" id="KW-0594">Phospholipid biosynthesis</keyword>
<feature type="transmembrane region" description="Helical" evidence="19">
    <location>
        <begin position="154"/>
        <end position="175"/>
    </location>
</feature>
<evidence type="ECO:0000256" key="6">
    <source>
        <dbReference type="ARBA" id="ARBA00014944"/>
    </source>
</evidence>
<evidence type="ECO:0000256" key="8">
    <source>
        <dbReference type="ARBA" id="ARBA00022516"/>
    </source>
</evidence>
<keyword evidence="9 18" id="KW-0808">Transferase</keyword>
<dbReference type="PIRSF" id="PIRSF000847">
    <property type="entry name" value="Phos_ph_gly_syn"/>
    <property type="match status" value="1"/>
</dbReference>
<evidence type="ECO:0000256" key="2">
    <source>
        <dbReference type="ARBA" id="ARBA00004651"/>
    </source>
</evidence>
<organism evidence="20 21">
    <name type="scientific">Desulfomicrobium apsheronum</name>
    <dbReference type="NCBI Taxonomy" id="52560"/>
    <lineage>
        <taxon>Bacteria</taxon>
        <taxon>Pseudomonadati</taxon>
        <taxon>Thermodesulfobacteriota</taxon>
        <taxon>Desulfovibrionia</taxon>
        <taxon>Desulfovibrionales</taxon>
        <taxon>Desulfomicrobiaceae</taxon>
        <taxon>Desulfomicrobium</taxon>
    </lineage>
</organism>
<evidence type="ECO:0000256" key="11">
    <source>
        <dbReference type="ARBA" id="ARBA00022989"/>
    </source>
</evidence>
<dbReference type="PANTHER" id="PTHR14269:SF62">
    <property type="entry name" value="CDP-DIACYLGLYCEROL--GLYCEROL-3-PHOSPHATE 3-PHOSPHATIDYLTRANSFERASE 1, CHLOROPLASTIC"/>
    <property type="match status" value="1"/>
</dbReference>
<dbReference type="Proteomes" id="UP000198635">
    <property type="component" value="Unassembled WGS sequence"/>
</dbReference>
<evidence type="ECO:0000313" key="20">
    <source>
        <dbReference type="EMBL" id="SFK11604.1"/>
    </source>
</evidence>
<protein>
    <recommendedName>
        <fullName evidence="6 17">CDP-diacylglycerol--glycerol-3-phosphate 3-phosphatidyltransferase</fullName>
        <ecNumber evidence="5 17">2.7.8.5</ecNumber>
    </recommendedName>
</protein>
<name>A0A1I3WVL7_9BACT</name>
<evidence type="ECO:0000256" key="17">
    <source>
        <dbReference type="NCBIfam" id="TIGR00560"/>
    </source>
</evidence>
<dbReference type="Gene3D" id="1.20.120.1760">
    <property type="match status" value="1"/>
</dbReference>
<comment type="catalytic activity">
    <reaction evidence="16">
        <text>a CDP-1,2-diacyl-sn-glycerol + sn-glycerol 3-phosphate = a 1,2-diacyl-sn-glycero-3-phospho-(1'-sn-glycero-3'-phosphate) + CMP + H(+)</text>
        <dbReference type="Rhea" id="RHEA:12593"/>
        <dbReference type="ChEBI" id="CHEBI:15378"/>
        <dbReference type="ChEBI" id="CHEBI:57597"/>
        <dbReference type="ChEBI" id="CHEBI:58332"/>
        <dbReference type="ChEBI" id="CHEBI:60110"/>
        <dbReference type="ChEBI" id="CHEBI:60377"/>
        <dbReference type="EC" id="2.7.8.5"/>
    </reaction>
</comment>
<dbReference type="GO" id="GO:0046474">
    <property type="term" value="P:glycerophospholipid biosynthetic process"/>
    <property type="evidence" value="ECO:0007669"/>
    <property type="project" value="TreeGrafter"/>
</dbReference>
<evidence type="ECO:0000313" key="21">
    <source>
        <dbReference type="Proteomes" id="UP000198635"/>
    </source>
</evidence>
<comment type="pathway">
    <text evidence="3">Phospholipid metabolism; phosphatidylglycerol biosynthesis; phosphatidylglycerol from CDP-diacylglycerol: step 1/2.</text>
</comment>
<comment type="function">
    <text evidence="1">This protein catalyzes the committed step to the synthesis of the acidic phospholipids.</text>
</comment>
<keyword evidence="21" id="KW-1185">Reference proteome</keyword>
<dbReference type="PANTHER" id="PTHR14269">
    <property type="entry name" value="CDP-DIACYLGLYCEROL--GLYCEROL-3-PHOSPHATE 3-PHOSPHATIDYLTRANSFERASE-RELATED"/>
    <property type="match status" value="1"/>
</dbReference>
<evidence type="ECO:0000256" key="10">
    <source>
        <dbReference type="ARBA" id="ARBA00022692"/>
    </source>
</evidence>
<keyword evidence="13 19" id="KW-0472">Membrane</keyword>
<dbReference type="AlphaFoldDB" id="A0A1I3WVL7"/>
<proteinExistence type="inferred from homology"/>
<evidence type="ECO:0000256" key="4">
    <source>
        <dbReference type="ARBA" id="ARBA00010441"/>
    </source>
</evidence>
<comment type="subcellular location">
    <subcellularLocation>
        <location evidence="2">Cell membrane</location>
        <topology evidence="2">Multi-pass membrane protein</topology>
    </subcellularLocation>
</comment>
<dbReference type="Pfam" id="PF01066">
    <property type="entry name" value="CDP-OH_P_transf"/>
    <property type="match status" value="1"/>
</dbReference>
<keyword evidence="8" id="KW-0444">Lipid biosynthesis</keyword>
<keyword evidence="11 19" id="KW-1133">Transmembrane helix</keyword>
<evidence type="ECO:0000256" key="9">
    <source>
        <dbReference type="ARBA" id="ARBA00022679"/>
    </source>
</evidence>
<dbReference type="EC" id="2.7.8.5" evidence="5 17"/>
<feature type="transmembrane region" description="Helical" evidence="19">
    <location>
        <begin position="36"/>
        <end position="55"/>
    </location>
</feature>
<dbReference type="InterPro" id="IPR000462">
    <property type="entry name" value="CDP-OH_P_trans"/>
</dbReference>